<proteinExistence type="predicted"/>
<keyword evidence="2" id="KW-0813">Transport</keyword>
<protein>
    <recommendedName>
        <fullName evidence="10">Twin-arginine translocase subunit TatB</fullName>
    </recommendedName>
</protein>
<keyword evidence="6" id="KW-0811">Translocation</keyword>
<dbReference type="EMBL" id="OUUY01000088">
    <property type="protein sequence ID" value="SPQ01073.1"/>
    <property type="molecule type" value="Genomic_DNA"/>
</dbReference>
<keyword evidence="4" id="KW-0653">Protein transport</keyword>
<keyword evidence="9" id="KW-1185">Reference proteome</keyword>
<evidence type="ECO:0000256" key="2">
    <source>
        <dbReference type="ARBA" id="ARBA00022448"/>
    </source>
</evidence>
<evidence type="ECO:0000313" key="8">
    <source>
        <dbReference type="EMBL" id="SPQ01073.1"/>
    </source>
</evidence>
<dbReference type="Gene3D" id="1.20.5.3310">
    <property type="match status" value="1"/>
</dbReference>
<dbReference type="PRINTS" id="PR01506">
    <property type="entry name" value="TATBPROTEIN"/>
</dbReference>
<dbReference type="OrthoDB" id="9816005at2"/>
<keyword evidence="3" id="KW-0812">Transmembrane</keyword>
<gene>
    <name evidence="8" type="ORF">NBG4_410021</name>
</gene>
<keyword evidence="5" id="KW-1133">Transmembrane helix</keyword>
<evidence type="ECO:0000313" key="9">
    <source>
        <dbReference type="Proteomes" id="UP000245125"/>
    </source>
</evidence>
<accession>A0A2U3QI47</accession>
<dbReference type="GO" id="GO:0016020">
    <property type="term" value="C:membrane"/>
    <property type="evidence" value="ECO:0007669"/>
    <property type="project" value="UniProtKB-ARBA"/>
</dbReference>
<evidence type="ECO:0000256" key="3">
    <source>
        <dbReference type="ARBA" id="ARBA00022692"/>
    </source>
</evidence>
<evidence type="ECO:0000256" key="4">
    <source>
        <dbReference type="ARBA" id="ARBA00022927"/>
    </source>
</evidence>
<evidence type="ECO:0000256" key="1">
    <source>
        <dbReference type="ARBA" id="ARBA00004167"/>
    </source>
</evidence>
<organism evidence="8 9">
    <name type="scientific">Candidatus Sulfobium mesophilum</name>
    <dbReference type="NCBI Taxonomy" id="2016548"/>
    <lineage>
        <taxon>Bacteria</taxon>
        <taxon>Pseudomonadati</taxon>
        <taxon>Nitrospirota</taxon>
        <taxon>Nitrospiria</taxon>
        <taxon>Nitrospirales</taxon>
        <taxon>Nitrospiraceae</taxon>
        <taxon>Candidatus Sulfobium</taxon>
    </lineage>
</organism>
<dbReference type="Proteomes" id="UP000245125">
    <property type="component" value="Unassembled WGS sequence"/>
</dbReference>
<evidence type="ECO:0008006" key="10">
    <source>
        <dbReference type="Google" id="ProtNLM"/>
    </source>
</evidence>
<dbReference type="InterPro" id="IPR003369">
    <property type="entry name" value="TatA/B/E"/>
</dbReference>
<evidence type="ECO:0000256" key="6">
    <source>
        <dbReference type="ARBA" id="ARBA00023010"/>
    </source>
</evidence>
<keyword evidence="7" id="KW-0472">Membrane</keyword>
<evidence type="ECO:0000256" key="5">
    <source>
        <dbReference type="ARBA" id="ARBA00022989"/>
    </source>
</evidence>
<dbReference type="AlphaFoldDB" id="A0A2U3QI47"/>
<evidence type="ECO:0000256" key="7">
    <source>
        <dbReference type="ARBA" id="ARBA00023136"/>
    </source>
</evidence>
<name>A0A2U3QI47_9BACT</name>
<dbReference type="GO" id="GO:0015031">
    <property type="term" value="P:protein transport"/>
    <property type="evidence" value="ECO:0007669"/>
    <property type="project" value="UniProtKB-KW"/>
</dbReference>
<comment type="subcellular location">
    <subcellularLocation>
        <location evidence="1">Membrane</location>
        <topology evidence="1">Single-pass membrane protein</topology>
    </subcellularLocation>
</comment>
<reference evidence="9" key="1">
    <citation type="submission" date="2018-03" db="EMBL/GenBank/DDBJ databases">
        <authorList>
            <person name="Zecchin S."/>
        </authorList>
    </citation>
    <scope>NUCLEOTIDE SEQUENCE [LARGE SCALE GENOMIC DNA]</scope>
</reference>
<sequence length="95" mass="10539">MFDIGFQELIMVFIISLFVVDPKKLPELSRKLGKWTNVIRGGMNEVKTHIEEEFKGIGLKGDDDARSLIKKVESAAYSQSADSPKDKITEPKGGA</sequence>
<dbReference type="Pfam" id="PF02416">
    <property type="entry name" value="TatA_B_E"/>
    <property type="match status" value="1"/>
</dbReference>